<evidence type="ECO:0000313" key="4">
    <source>
        <dbReference type="Proteomes" id="UP000011715"/>
    </source>
</evidence>
<dbReference type="AlphaFoldDB" id="A0A0C4DUZ8"/>
<dbReference type="VEuPathDB" id="FungiDB:MAPG_03793"/>
<feature type="compositionally biased region" description="Gly residues" evidence="1">
    <location>
        <begin position="68"/>
        <end position="78"/>
    </location>
</feature>
<feature type="region of interest" description="Disordered" evidence="1">
    <location>
        <begin position="51"/>
        <end position="78"/>
    </location>
</feature>
<dbReference type="EMBL" id="GL876968">
    <property type="protein sequence ID" value="KLU84757.1"/>
    <property type="molecule type" value="Genomic_DNA"/>
</dbReference>
<evidence type="ECO:0000313" key="2">
    <source>
        <dbReference type="EMBL" id="KLU84757.1"/>
    </source>
</evidence>
<dbReference type="EnsemblFungi" id="MAPG_03793T0">
    <property type="protein sequence ID" value="MAPG_03793T0"/>
    <property type="gene ID" value="MAPG_03793"/>
</dbReference>
<accession>A0A0C4DUZ8</accession>
<reference evidence="3" key="5">
    <citation type="submission" date="2015-06" db="UniProtKB">
        <authorList>
            <consortium name="EnsemblFungi"/>
        </authorList>
    </citation>
    <scope>IDENTIFICATION</scope>
    <source>
        <strain evidence="3">ATCC 64411</strain>
    </source>
</reference>
<evidence type="ECO:0000256" key="1">
    <source>
        <dbReference type="SAM" id="MobiDB-lite"/>
    </source>
</evidence>
<reference evidence="2" key="3">
    <citation type="submission" date="2011-03" db="EMBL/GenBank/DDBJ databases">
        <title>Annotation of Magnaporthe poae ATCC 64411.</title>
        <authorList>
            <person name="Ma L.-J."/>
            <person name="Dead R."/>
            <person name="Young S.K."/>
            <person name="Zeng Q."/>
            <person name="Gargeya S."/>
            <person name="Fitzgerald M."/>
            <person name="Haas B."/>
            <person name="Abouelleil A."/>
            <person name="Alvarado L."/>
            <person name="Arachchi H.M."/>
            <person name="Berlin A."/>
            <person name="Brown A."/>
            <person name="Chapman S.B."/>
            <person name="Chen Z."/>
            <person name="Dunbar C."/>
            <person name="Freedman E."/>
            <person name="Gearin G."/>
            <person name="Gellesch M."/>
            <person name="Goldberg J."/>
            <person name="Griggs A."/>
            <person name="Gujja S."/>
            <person name="Heiman D."/>
            <person name="Howarth C."/>
            <person name="Larson L."/>
            <person name="Lui A."/>
            <person name="MacDonald P.J.P."/>
            <person name="Mehta T."/>
            <person name="Montmayeur A."/>
            <person name="Murphy C."/>
            <person name="Neiman D."/>
            <person name="Pearson M."/>
            <person name="Priest M."/>
            <person name="Roberts A."/>
            <person name="Saif S."/>
            <person name="Shea T."/>
            <person name="Shenoy N."/>
            <person name="Sisk P."/>
            <person name="Stolte C."/>
            <person name="Sykes S."/>
            <person name="Yandava C."/>
            <person name="Wortman J."/>
            <person name="Nusbaum C."/>
            <person name="Birren B."/>
        </authorList>
    </citation>
    <scope>NUCLEOTIDE SEQUENCE</scope>
    <source>
        <strain evidence="2">ATCC 64411</strain>
    </source>
</reference>
<reference evidence="3" key="4">
    <citation type="journal article" date="2015" name="G3 (Bethesda)">
        <title>Genome sequences of three phytopathogenic species of the Magnaporthaceae family of fungi.</title>
        <authorList>
            <person name="Okagaki L.H."/>
            <person name="Nunes C.C."/>
            <person name="Sailsbery J."/>
            <person name="Clay B."/>
            <person name="Brown D."/>
            <person name="John T."/>
            <person name="Oh Y."/>
            <person name="Young N."/>
            <person name="Fitzgerald M."/>
            <person name="Haas B.J."/>
            <person name="Zeng Q."/>
            <person name="Young S."/>
            <person name="Adiconis X."/>
            <person name="Fan L."/>
            <person name="Levin J.Z."/>
            <person name="Mitchell T.K."/>
            <person name="Okubara P.A."/>
            <person name="Farman M.L."/>
            <person name="Kohn L.M."/>
            <person name="Birren B."/>
            <person name="Ma L.-J."/>
            <person name="Dean R.A."/>
        </authorList>
    </citation>
    <scope>NUCLEOTIDE SEQUENCE</scope>
    <source>
        <strain evidence="3">ATCC 64411 / 73-15</strain>
    </source>
</reference>
<proteinExistence type="predicted"/>
<sequence length="78" mass="8071">MTPNRSPALPAAGGFSSRHAVLAHTYSEGVQQKCVSAGLRAFRVVMPCRITGAGRNAPPERQKHGRATAGGGMDVGGR</sequence>
<reference evidence="4" key="1">
    <citation type="submission" date="2010-05" db="EMBL/GenBank/DDBJ databases">
        <title>The genome sequence of Magnaporthe poae strain ATCC 64411.</title>
        <authorList>
            <person name="Ma L.-J."/>
            <person name="Dead R."/>
            <person name="Young S."/>
            <person name="Zeng Q."/>
            <person name="Koehrsen M."/>
            <person name="Alvarado L."/>
            <person name="Berlin A."/>
            <person name="Chapman S.B."/>
            <person name="Chen Z."/>
            <person name="Freedman E."/>
            <person name="Gellesch M."/>
            <person name="Goldberg J."/>
            <person name="Griggs A."/>
            <person name="Gujja S."/>
            <person name="Heilman E.R."/>
            <person name="Heiman D."/>
            <person name="Hepburn T."/>
            <person name="Howarth C."/>
            <person name="Jen D."/>
            <person name="Larson L."/>
            <person name="Mehta T."/>
            <person name="Neiman D."/>
            <person name="Pearson M."/>
            <person name="Roberts A."/>
            <person name="Saif S."/>
            <person name="Shea T."/>
            <person name="Shenoy N."/>
            <person name="Sisk P."/>
            <person name="Stolte C."/>
            <person name="Sykes S."/>
            <person name="Walk T."/>
            <person name="White J."/>
            <person name="Yandava C."/>
            <person name="Haas B."/>
            <person name="Nusbaum C."/>
            <person name="Birren B."/>
        </authorList>
    </citation>
    <scope>NUCLEOTIDE SEQUENCE [LARGE SCALE GENOMIC DNA]</scope>
    <source>
        <strain evidence="4">ATCC 64411 / 73-15</strain>
    </source>
</reference>
<organism evidence="3 4">
    <name type="scientific">Magnaporthiopsis poae (strain ATCC 64411 / 73-15)</name>
    <name type="common">Kentucky bluegrass fungus</name>
    <name type="synonym">Magnaporthe poae</name>
    <dbReference type="NCBI Taxonomy" id="644358"/>
    <lineage>
        <taxon>Eukaryota</taxon>
        <taxon>Fungi</taxon>
        <taxon>Dikarya</taxon>
        <taxon>Ascomycota</taxon>
        <taxon>Pezizomycotina</taxon>
        <taxon>Sordariomycetes</taxon>
        <taxon>Sordariomycetidae</taxon>
        <taxon>Magnaporthales</taxon>
        <taxon>Magnaporthaceae</taxon>
        <taxon>Magnaporthiopsis</taxon>
    </lineage>
</organism>
<reference evidence="2" key="2">
    <citation type="submission" date="2010-05" db="EMBL/GenBank/DDBJ databases">
        <title>The Genome Sequence of Magnaporthe poae strain ATCC 64411.</title>
        <authorList>
            <consortium name="The Broad Institute Genome Sequencing Platform"/>
            <consortium name="Broad Institute Genome Sequencing Center for Infectious Disease"/>
            <person name="Ma L.-J."/>
            <person name="Dead R."/>
            <person name="Young S."/>
            <person name="Zeng Q."/>
            <person name="Koehrsen M."/>
            <person name="Alvarado L."/>
            <person name="Berlin A."/>
            <person name="Chapman S.B."/>
            <person name="Chen Z."/>
            <person name="Freedman E."/>
            <person name="Gellesch M."/>
            <person name="Goldberg J."/>
            <person name="Griggs A."/>
            <person name="Gujja S."/>
            <person name="Heilman E.R."/>
            <person name="Heiman D."/>
            <person name="Hepburn T."/>
            <person name="Howarth C."/>
            <person name="Jen D."/>
            <person name="Larson L."/>
            <person name="Mehta T."/>
            <person name="Neiman D."/>
            <person name="Pearson M."/>
            <person name="Roberts A."/>
            <person name="Saif S."/>
            <person name="Shea T."/>
            <person name="Shenoy N."/>
            <person name="Sisk P."/>
            <person name="Stolte C."/>
            <person name="Sykes S."/>
            <person name="Walk T."/>
            <person name="White J."/>
            <person name="Yandava C."/>
            <person name="Haas B."/>
            <person name="Nusbaum C."/>
            <person name="Birren B."/>
        </authorList>
    </citation>
    <scope>NUCLEOTIDE SEQUENCE</scope>
    <source>
        <strain evidence="2">ATCC 64411</strain>
    </source>
</reference>
<name>A0A0C4DUZ8_MAGP6</name>
<protein>
    <submittedName>
        <fullName evidence="2 3">Uncharacterized protein</fullName>
    </submittedName>
</protein>
<evidence type="ECO:0000313" key="3">
    <source>
        <dbReference type="EnsemblFungi" id="MAPG_03793T0"/>
    </source>
</evidence>
<dbReference type="EMBL" id="ADBL01000901">
    <property type="status" value="NOT_ANNOTATED_CDS"/>
    <property type="molecule type" value="Genomic_DNA"/>
</dbReference>
<gene>
    <name evidence="2" type="ORF">MAPG_03793</name>
</gene>
<dbReference type="Proteomes" id="UP000011715">
    <property type="component" value="Unassembled WGS sequence"/>
</dbReference>
<keyword evidence="4" id="KW-1185">Reference proteome</keyword>